<comment type="caution">
    <text evidence="3">The sequence shown here is derived from an EMBL/GenBank/DDBJ whole genome shotgun (WGS) entry which is preliminary data.</text>
</comment>
<evidence type="ECO:0000313" key="4">
    <source>
        <dbReference type="Proteomes" id="UP001597468"/>
    </source>
</evidence>
<feature type="signal peptide" evidence="1">
    <location>
        <begin position="1"/>
        <end position="20"/>
    </location>
</feature>
<dbReference type="Pfam" id="PF00246">
    <property type="entry name" value="Peptidase_M14"/>
    <property type="match status" value="1"/>
</dbReference>
<keyword evidence="4" id="KW-1185">Reference proteome</keyword>
<dbReference type="InterPro" id="IPR000834">
    <property type="entry name" value="Peptidase_M14"/>
</dbReference>
<dbReference type="SMART" id="SM00631">
    <property type="entry name" value="Zn_pept"/>
    <property type="match status" value="1"/>
</dbReference>
<dbReference type="Proteomes" id="UP001597468">
    <property type="component" value="Unassembled WGS sequence"/>
</dbReference>
<keyword evidence="1" id="KW-0732">Signal</keyword>
<dbReference type="EMBL" id="JBHULT010000005">
    <property type="protein sequence ID" value="MFD2516750.1"/>
    <property type="molecule type" value="Genomic_DNA"/>
</dbReference>
<feature type="domain" description="Peptidase M14" evidence="2">
    <location>
        <begin position="36"/>
        <end position="335"/>
    </location>
</feature>
<accession>A0ABW5ITM7</accession>
<dbReference type="InterPro" id="IPR029062">
    <property type="entry name" value="Class_I_gatase-like"/>
</dbReference>
<evidence type="ECO:0000313" key="3">
    <source>
        <dbReference type="EMBL" id="MFD2516750.1"/>
    </source>
</evidence>
<evidence type="ECO:0000259" key="2">
    <source>
        <dbReference type="SMART" id="SM00631"/>
    </source>
</evidence>
<dbReference type="SUPFAM" id="SSF53187">
    <property type="entry name" value="Zn-dependent exopeptidases"/>
    <property type="match status" value="1"/>
</dbReference>
<sequence>MRRLISLITALTFAVQPFFAQQSPADFLGYEPGTQFTRHHKVMDYFTHVAQNSPLVNFQTYGETNEGRPLFYVVITTEGNMANLEEIRKDHLRNAGILPGNEENSQKKAIVWLSYNVHGNEASSTEASMVTLFELITEKKDWLENTVVIMDPTVNPDGRDRYVNWYKQVKSTPYNTSPLAAEHMEPWPGGRPNHYLFDLNRDWAWATQVETRQRLEAYNQWMPHIHVDFHEQGRNDPYYFAPAAEPLHEVITPFQREFQTEIGKNHARYFDEKGWLYFTKERFDLLYPSYGDTYPTYMGAIGMTYEQAGHVGLGIETTEGYVLTLTDRVAHHHTTGLSTVEIASQNVDRLTSEFAAFFNNQDQAIKNYVLNGHPDKISALKELLDRHEISYGMATGKVRGYDHIEKKNRSFDAPENTLVIPTDQPKGKMVKVLMEPSAKLVDSLTYDITAWSLPHAYGLDAVSSTRSVATTEPSEAKKFTYTATPEGAGYISEWNSMKDARFLSALLQEGIKVRFTETPLETAEKKFGRGSLVITKSDNRNLENFDSKLIALAEKHERELTPATSGFSTTGPDLGSSQVKIINKPRIGVLKGEGTSSLNYGEIWYFFEQDLNYAVTSIDTGNFDRIDLSKIDVLVLPSGNYSKLFDKEGLEELTQWVRSGGKVIAIGNAVKTFAGKEGFHLIENEPEKDSIQKANLTPYAEREREEIKNLITGSIIETKLDNTHPLAFGYNDSYYSLKLSSDSYSHLKEGYNVAYLEGEPKIISGFAGSEAREKIKSSLTFGVESMGSGSFIYFVDNPLFRAFWENGKLFFVNSLFFVNNNKIDTY</sequence>
<feature type="chain" id="PRO_5047266549" evidence="1">
    <location>
        <begin position="21"/>
        <end position="826"/>
    </location>
</feature>
<dbReference type="SUPFAM" id="SSF52317">
    <property type="entry name" value="Class I glutamine amidotransferase-like"/>
    <property type="match status" value="1"/>
</dbReference>
<dbReference type="Gene3D" id="3.40.630.10">
    <property type="entry name" value="Zn peptidases"/>
    <property type="match status" value="1"/>
</dbReference>
<gene>
    <name evidence="3" type="ORF">ACFSTG_02495</name>
</gene>
<dbReference type="CDD" id="cd06238">
    <property type="entry name" value="M14-like"/>
    <property type="match status" value="1"/>
</dbReference>
<proteinExistence type="predicted"/>
<organism evidence="3 4">
    <name type="scientific">Salinimicrobium flavum</name>
    <dbReference type="NCBI Taxonomy" id="1737065"/>
    <lineage>
        <taxon>Bacteria</taxon>
        <taxon>Pseudomonadati</taxon>
        <taxon>Bacteroidota</taxon>
        <taxon>Flavobacteriia</taxon>
        <taxon>Flavobacteriales</taxon>
        <taxon>Flavobacteriaceae</taxon>
        <taxon>Salinimicrobium</taxon>
    </lineage>
</organism>
<dbReference type="RefSeq" id="WP_380748126.1">
    <property type="nucleotide sequence ID" value="NZ_JBHULT010000005.1"/>
</dbReference>
<protein>
    <submittedName>
        <fullName evidence="3">M14 family metallopeptidase</fullName>
    </submittedName>
</protein>
<name>A0ABW5ITM7_9FLAO</name>
<evidence type="ECO:0000256" key="1">
    <source>
        <dbReference type="SAM" id="SignalP"/>
    </source>
</evidence>
<reference evidence="4" key="1">
    <citation type="journal article" date="2019" name="Int. J. Syst. Evol. Microbiol.">
        <title>The Global Catalogue of Microorganisms (GCM) 10K type strain sequencing project: providing services to taxonomists for standard genome sequencing and annotation.</title>
        <authorList>
            <consortium name="The Broad Institute Genomics Platform"/>
            <consortium name="The Broad Institute Genome Sequencing Center for Infectious Disease"/>
            <person name="Wu L."/>
            <person name="Ma J."/>
        </authorList>
    </citation>
    <scope>NUCLEOTIDE SEQUENCE [LARGE SCALE GENOMIC DNA]</scope>
    <source>
        <strain evidence="4">KCTC 42585</strain>
    </source>
</reference>